<dbReference type="PROSITE" id="PS50222">
    <property type="entry name" value="EF_HAND_2"/>
    <property type="match status" value="3"/>
</dbReference>
<dbReference type="EMBL" id="MDYQ01000037">
    <property type="protein sequence ID" value="PRP85964.1"/>
    <property type="molecule type" value="Genomic_DNA"/>
</dbReference>
<dbReference type="InterPro" id="IPR011992">
    <property type="entry name" value="EF-hand-dom_pair"/>
</dbReference>
<feature type="compositionally biased region" description="Pro residues" evidence="6">
    <location>
        <begin position="28"/>
        <end position="42"/>
    </location>
</feature>
<dbReference type="PANTHER" id="PTHR46212:SF3">
    <property type="entry name" value="GH27120P"/>
    <property type="match status" value="1"/>
</dbReference>
<evidence type="ECO:0000313" key="9">
    <source>
        <dbReference type="Proteomes" id="UP000241769"/>
    </source>
</evidence>
<protein>
    <recommendedName>
        <fullName evidence="7">EF-hand domain-containing protein</fullName>
    </recommendedName>
</protein>
<keyword evidence="2" id="KW-0963">Cytoplasm</keyword>
<dbReference type="GO" id="GO:0005509">
    <property type="term" value="F:calcium ion binding"/>
    <property type="evidence" value="ECO:0007669"/>
    <property type="project" value="InterPro"/>
</dbReference>
<dbReference type="Gene3D" id="1.10.238.10">
    <property type="entry name" value="EF-hand"/>
    <property type="match status" value="1"/>
</dbReference>
<dbReference type="GO" id="GO:0005737">
    <property type="term" value="C:cytoplasm"/>
    <property type="evidence" value="ECO:0007669"/>
    <property type="project" value="UniProtKB-SubCell"/>
</dbReference>
<evidence type="ECO:0000256" key="6">
    <source>
        <dbReference type="SAM" id="MobiDB-lite"/>
    </source>
</evidence>
<dbReference type="OrthoDB" id="186625at2759"/>
<evidence type="ECO:0000256" key="4">
    <source>
        <dbReference type="ARBA" id="ARBA00022737"/>
    </source>
</evidence>
<dbReference type="PANTHER" id="PTHR46212">
    <property type="entry name" value="PEFLIN"/>
    <property type="match status" value="1"/>
</dbReference>
<feature type="compositionally biased region" description="Low complexity" evidence="6">
    <location>
        <begin position="43"/>
        <end position="76"/>
    </location>
</feature>
<dbReference type="FunCoup" id="A0A2P6NPT3">
    <property type="interactions" value="399"/>
</dbReference>
<feature type="region of interest" description="Disordered" evidence="6">
    <location>
        <begin position="1"/>
        <end position="87"/>
    </location>
</feature>
<name>A0A2P6NPT3_9EUKA</name>
<dbReference type="GO" id="GO:0048306">
    <property type="term" value="F:calcium-dependent protein binding"/>
    <property type="evidence" value="ECO:0007669"/>
    <property type="project" value="UniProtKB-ARBA"/>
</dbReference>
<keyword evidence="5" id="KW-0106">Calcium</keyword>
<sequence length="268" mass="30258">MYGRPSSQPQYQPPYAGGGQYQPYSQTAPPPPNQYAPYPPQAPYGQQPSYGQQPPYNPQQQQQQQQQFPPQSQYGQAPQAPNLGWGGQYYSQINQQQMQQFQQMFQQADRDRSGSISFNELSSMPFCGRTIGLANAKILMRVFDKDRSGTIDFQEFATLYQFLTSMANAFQQADTDRSGYLDPREIWSAVSSAGFQVTQQTMQEICAGFPIMGSNIRGAGVSFDQFITICSRLAAIRSIFEWNDVNRSGRVTFNLDQLSQIVFNQLHT</sequence>
<dbReference type="InterPro" id="IPR018247">
    <property type="entry name" value="EF_Hand_1_Ca_BS"/>
</dbReference>
<dbReference type="AlphaFoldDB" id="A0A2P6NPT3"/>
<gene>
    <name evidence="8" type="ORF">PROFUN_06086</name>
</gene>
<dbReference type="PROSITE" id="PS00018">
    <property type="entry name" value="EF_HAND_1"/>
    <property type="match status" value="2"/>
</dbReference>
<proteinExistence type="predicted"/>
<dbReference type="InParanoid" id="A0A2P6NPT3"/>
<keyword evidence="3" id="KW-0479">Metal-binding</keyword>
<feature type="domain" description="EF-hand" evidence="7">
    <location>
        <begin position="168"/>
        <end position="196"/>
    </location>
</feature>
<keyword evidence="4" id="KW-0677">Repeat</keyword>
<evidence type="ECO:0000259" key="7">
    <source>
        <dbReference type="PROSITE" id="PS50222"/>
    </source>
</evidence>
<evidence type="ECO:0000256" key="3">
    <source>
        <dbReference type="ARBA" id="ARBA00022723"/>
    </source>
</evidence>
<reference evidence="8 9" key="1">
    <citation type="journal article" date="2018" name="Genome Biol. Evol.">
        <title>Multiple Roots of Fruiting Body Formation in Amoebozoa.</title>
        <authorList>
            <person name="Hillmann F."/>
            <person name="Forbes G."/>
            <person name="Novohradska S."/>
            <person name="Ferling I."/>
            <person name="Riege K."/>
            <person name="Groth M."/>
            <person name="Westermann M."/>
            <person name="Marz M."/>
            <person name="Spaller T."/>
            <person name="Winckler T."/>
            <person name="Schaap P."/>
            <person name="Glockner G."/>
        </authorList>
    </citation>
    <scope>NUCLEOTIDE SEQUENCE [LARGE SCALE GENOMIC DNA]</scope>
    <source>
        <strain evidence="8 9">Jena</strain>
    </source>
</reference>
<dbReference type="SMART" id="SM00054">
    <property type="entry name" value="EFh"/>
    <property type="match status" value="3"/>
</dbReference>
<comment type="subcellular location">
    <subcellularLocation>
        <location evidence="1">Cytoplasm</location>
    </subcellularLocation>
</comment>
<feature type="domain" description="EF-hand" evidence="7">
    <location>
        <begin position="96"/>
        <end position="130"/>
    </location>
</feature>
<evidence type="ECO:0000256" key="2">
    <source>
        <dbReference type="ARBA" id="ARBA00022490"/>
    </source>
</evidence>
<keyword evidence="9" id="KW-1185">Reference proteome</keyword>
<organism evidence="8 9">
    <name type="scientific">Planoprotostelium fungivorum</name>
    <dbReference type="NCBI Taxonomy" id="1890364"/>
    <lineage>
        <taxon>Eukaryota</taxon>
        <taxon>Amoebozoa</taxon>
        <taxon>Evosea</taxon>
        <taxon>Variosea</taxon>
        <taxon>Cavosteliida</taxon>
        <taxon>Cavosteliaceae</taxon>
        <taxon>Planoprotostelium</taxon>
    </lineage>
</organism>
<dbReference type="Pfam" id="PF13499">
    <property type="entry name" value="EF-hand_7"/>
    <property type="match status" value="1"/>
</dbReference>
<evidence type="ECO:0000313" key="8">
    <source>
        <dbReference type="EMBL" id="PRP85964.1"/>
    </source>
</evidence>
<evidence type="ECO:0000256" key="1">
    <source>
        <dbReference type="ARBA" id="ARBA00004496"/>
    </source>
</evidence>
<evidence type="ECO:0000256" key="5">
    <source>
        <dbReference type="ARBA" id="ARBA00022837"/>
    </source>
</evidence>
<comment type="caution">
    <text evidence="8">The sequence shown here is derived from an EMBL/GenBank/DDBJ whole genome shotgun (WGS) entry which is preliminary data.</text>
</comment>
<accession>A0A2P6NPT3</accession>
<dbReference type="InterPro" id="IPR002048">
    <property type="entry name" value="EF_hand_dom"/>
</dbReference>
<dbReference type="SUPFAM" id="SSF47473">
    <property type="entry name" value="EF-hand"/>
    <property type="match status" value="1"/>
</dbReference>
<feature type="domain" description="EF-hand" evidence="7">
    <location>
        <begin position="131"/>
        <end position="166"/>
    </location>
</feature>
<feature type="compositionally biased region" description="Low complexity" evidence="6">
    <location>
        <begin position="1"/>
        <end position="26"/>
    </location>
</feature>
<dbReference type="InterPro" id="IPR051426">
    <property type="entry name" value="Peflin/Sorcin_CaBP"/>
</dbReference>
<dbReference type="STRING" id="1890364.A0A2P6NPT3"/>
<dbReference type="Pfam" id="PF13202">
    <property type="entry name" value="EF-hand_5"/>
    <property type="match status" value="1"/>
</dbReference>
<dbReference type="Proteomes" id="UP000241769">
    <property type="component" value="Unassembled WGS sequence"/>
</dbReference>